<name>A0A0V0Y8F0_TRIPS</name>
<accession>A0A0V0Y8F0</accession>
<sequence>LPEAPQRGGGSGGELSKNQSGGSAPILAGYSARSVHSAHNTVLSSLIDSVVRKIPSPLQLTGPGAASVQLLSKCRSTAMSWRLAWLKLKGRSGWPGIHGKQTGYRSPSKDSDSSNFPKSFTSSFGTLSSGVILIALISQNLSNDGVRSQVTNYNKRANRVAHTLHNAYTHRNSDVTVPIFWIMHRSSTAAHFRLHSRMLRTPGVDDSSPIG</sequence>
<evidence type="ECO:0000256" key="1">
    <source>
        <dbReference type="SAM" id="MobiDB-lite"/>
    </source>
</evidence>
<feature type="non-terminal residue" evidence="2">
    <location>
        <position position="1"/>
    </location>
</feature>
<feature type="region of interest" description="Disordered" evidence="1">
    <location>
        <begin position="1"/>
        <end position="21"/>
    </location>
</feature>
<evidence type="ECO:0000313" key="3">
    <source>
        <dbReference type="Proteomes" id="UP000054815"/>
    </source>
</evidence>
<reference evidence="2 3" key="1">
    <citation type="submission" date="2015-01" db="EMBL/GenBank/DDBJ databases">
        <title>Evolution of Trichinella species and genotypes.</title>
        <authorList>
            <person name="Korhonen P.K."/>
            <person name="Edoardo P."/>
            <person name="Giuseppe L.R."/>
            <person name="Gasser R.B."/>
        </authorList>
    </citation>
    <scope>NUCLEOTIDE SEQUENCE [LARGE SCALE GENOMIC DNA]</scope>
    <source>
        <strain evidence="2">ISS141</strain>
    </source>
</reference>
<feature type="region of interest" description="Disordered" evidence="1">
    <location>
        <begin position="96"/>
        <end position="115"/>
    </location>
</feature>
<comment type="caution">
    <text evidence="2">The sequence shown here is derived from an EMBL/GenBank/DDBJ whole genome shotgun (WGS) entry which is preliminary data.</text>
</comment>
<dbReference type="AlphaFoldDB" id="A0A0V0Y8F0"/>
<evidence type="ECO:0000313" key="2">
    <source>
        <dbReference type="EMBL" id="KRX96258.1"/>
    </source>
</evidence>
<dbReference type="Proteomes" id="UP000054815">
    <property type="component" value="Unassembled WGS sequence"/>
</dbReference>
<feature type="non-terminal residue" evidence="2">
    <location>
        <position position="211"/>
    </location>
</feature>
<organism evidence="2 3">
    <name type="scientific">Trichinella pseudospiralis</name>
    <name type="common">Parasitic roundworm</name>
    <dbReference type="NCBI Taxonomy" id="6337"/>
    <lineage>
        <taxon>Eukaryota</taxon>
        <taxon>Metazoa</taxon>
        <taxon>Ecdysozoa</taxon>
        <taxon>Nematoda</taxon>
        <taxon>Enoplea</taxon>
        <taxon>Dorylaimia</taxon>
        <taxon>Trichinellida</taxon>
        <taxon>Trichinellidae</taxon>
        <taxon>Trichinella</taxon>
    </lineage>
</organism>
<gene>
    <name evidence="2" type="ORF">T4E_4540</name>
</gene>
<proteinExistence type="predicted"/>
<dbReference type="EMBL" id="JYDU01000046">
    <property type="protein sequence ID" value="KRX96258.1"/>
    <property type="molecule type" value="Genomic_DNA"/>
</dbReference>
<protein>
    <submittedName>
        <fullName evidence="2">Uncharacterized protein</fullName>
    </submittedName>
</protein>